<comment type="caution">
    <text evidence="1">The sequence shown here is derived from an EMBL/GenBank/DDBJ whole genome shotgun (WGS) entry which is preliminary data.</text>
</comment>
<reference evidence="1 2" key="1">
    <citation type="journal article" date="2022" name="Plant J.">
        <title>Chromosome-level genome of Camellia lanceoleosa provides a valuable resource for understanding genome evolution and self-incompatibility.</title>
        <authorList>
            <person name="Gong W."/>
            <person name="Xiao S."/>
            <person name="Wang L."/>
            <person name="Liao Z."/>
            <person name="Chang Y."/>
            <person name="Mo W."/>
            <person name="Hu G."/>
            <person name="Li W."/>
            <person name="Zhao G."/>
            <person name="Zhu H."/>
            <person name="Hu X."/>
            <person name="Ji K."/>
            <person name="Xiang X."/>
            <person name="Song Q."/>
            <person name="Yuan D."/>
            <person name="Jin S."/>
            <person name="Zhang L."/>
        </authorList>
    </citation>
    <scope>NUCLEOTIDE SEQUENCE [LARGE SCALE GENOMIC DNA]</scope>
    <source>
        <strain evidence="1">SQ_2022a</strain>
    </source>
</reference>
<keyword evidence="2" id="KW-1185">Reference proteome</keyword>
<sequence length="538" mass="60924">MTSSNDASSSSVVSFKCDACGPIPRSSNYFHCSDCGFNLDPCCALLKHTETRNVQDRQIQTQIQSLLRHPHPLIICENKTIFNFPCSACRQPINGSWICVCLECNCLLDESCAQWPSQIDHPLHPQHPLTLLVHHHFDSASNRCSACGKVLVGFTFHCSDCNFSLDPCCASLIPLPSQNSQGRARGREEEEEEFQIQQLSHRHPLIPCEMTKKGYTITCDACQLHFEEDSSVVYVCLECKFLLHKSCADLPLKVKHSFCHQQHALTLIEYSIRQSEDPFVKEKPYVRPMSSGKAHEFKGELQCHACTKPSLLYCTVCNIMINITPFFRCAECEFNLHPYCVPKLPPTAKDKIHRHPLALTNSPIRDYPDEHEHSEFYCDNCEEMRYLEEPTYYCEECHYVAHVHCLLPEIFPMLGAYKFGETKLDMSTSSKALTIEEMVEEEEGVDEQEVDMATSSSRKAFPSVSTDNSSMVASKKMQGARVDGDSFLIELDKEIVELRSKAEWLAEKLKATKSRVKQVEEGSVEHVACPLSNSEDSE</sequence>
<protein>
    <submittedName>
        <fullName evidence="1">Uncharacterized protein</fullName>
    </submittedName>
</protein>
<name>A0ACC0FMF3_9ERIC</name>
<proteinExistence type="predicted"/>
<dbReference type="EMBL" id="CM045771">
    <property type="protein sequence ID" value="KAI7989509.1"/>
    <property type="molecule type" value="Genomic_DNA"/>
</dbReference>
<accession>A0ACC0FMF3</accession>
<organism evidence="1 2">
    <name type="scientific">Camellia lanceoleosa</name>
    <dbReference type="NCBI Taxonomy" id="1840588"/>
    <lineage>
        <taxon>Eukaryota</taxon>
        <taxon>Viridiplantae</taxon>
        <taxon>Streptophyta</taxon>
        <taxon>Embryophyta</taxon>
        <taxon>Tracheophyta</taxon>
        <taxon>Spermatophyta</taxon>
        <taxon>Magnoliopsida</taxon>
        <taxon>eudicotyledons</taxon>
        <taxon>Gunneridae</taxon>
        <taxon>Pentapetalae</taxon>
        <taxon>asterids</taxon>
        <taxon>Ericales</taxon>
        <taxon>Theaceae</taxon>
        <taxon>Camellia</taxon>
    </lineage>
</organism>
<gene>
    <name evidence="1" type="ORF">LOK49_LG13G01532</name>
</gene>
<evidence type="ECO:0000313" key="2">
    <source>
        <dbReference type="Proteomes" id="UP001060215"/>
    </source>
</evidence>
<evidence type="ECO:0000313" key="1">
    <source>
        <dbReference type="EMBL" id="KAI7989509.1"/>
    </source>
</evidence>
<dbReference type="Proteomes" id="UP001060215">
    <property type="component" value="Chromosome 14"/>
</dbReference>